<dbReference type="KEGG" id="ccah:DWG20_15330"/>
<evidence type="ECO:0008006" key="3">
    <source>
        <dbReference type="Google" id="ProtNLM"/>
    </source>
</evidence>
<dbReference type="EMBL" id="CP031337">
    <property type="protein sequence ID" value="AXK40683.1"/>
    <property type="molecule type" value="Genomic_DNA"/>
</dbReference>
<dbReference type="AlphaFoldDB" id="A0A345Y9T1"/>
<evidence type="ECO:0000313" key="1">
    <source>
        <dbReference type="EMBL" id="AXK40683.1"/>
    </source>
</evidence>
<organism evidence="1 2">
    <name type="scientific">Crenobacter cavernae</name>
    <dbReference type="NCBI Taxonomy" id="2290923"/>
    <lineage>
        <taxon>Bacteria</taxon>
        <taxon>Pseudomonadati</taxon>
        <taxon>Pseudomonadota</taxon>
        <taxon>Betaproteobacteria</taxon>
        <taxon>Neisseriales</taxon>
        <taxon>Neisseriaceae</taxon>
        <taxon>Crenobacter</taxon>
    </lineage>
</organism>
<evidence type="ECO:0000313" key="2">
    <source>
        <dbReference type="Proteomes" id="UP000254537"/>
    </source>
</evidence>
<sequence>MPHDESLVFQILHLMGRGTSPTLEERSLIRSVSESTGREYSPDDIERHLGYMLEHGLIKRSQIGNGRPRLQLGWAGYDYLDDN</sequence>
<name>A0A345Y9T1_9NEIS</name>
<proteinExistence type="predicted"/>
<dbReference type="Proteomes" id="UP000254537">
    <property type="component" value="Chromosome"/>
</dbReference>
<reference evidence="1 2" key="1">
    <citation type="submission" date="2018-07" db="EMBL/GenBank/DDBJ databases">
        <title>Crenobacter cavernae sp. nov., isolated from a karst cave.</title>
        <authorList>
            <person name="Zhu H."/>
        </authorList>
    </citation>
    <scope>NUCLEOTIDE SEQUENCE [LARGE SCALE GENOMIC DNA]</scope>
    <source>
        <strain evidence="1 2">K1W11S-77</strain>
    </source>
</reference>
<gene>
    <name evidence="1" type="ORF">DWG20_15330</name>
</gene>
<protein>
    <recommendedName>
        <fullName evidence="3">DUF2513 domain-containing protein</fullName>
    </recommendedName>
</protein>
<accession>A0A345Y9T1</accession>